<accession>A0A9Q0WGB9</accession>
<evidence type="ECO:0000313" key="1">
    <source>
        <dbReference type="EMBL" id="KAJ6766726.1"/>
    </source>
</evidence>
<evidence type="ECO:0000313" key="2">
    <source>
        <dbReference type="Proteomes" id="UP001151532"/>
    </source>
</evidence>
<sequence length="70" mass="8084">MIERNDKHPETHPLAPFFLIFHNPCICPFCAHQENHKADQNCKSNNLTPVLQTAHMAFPFCGRKAQQVNR</sequence>
<proteinExistence type="predicted"/>
<keyword evidence="2" id="KW-1185">Reference proteome</keyword>
<name>A0A9Q0WGB9_SALPP</name>
<organism evidence="1 2">
    <name type="scientific">Salix purpurea</name>
    <name type="common">Purple osier willow</name>
    <dbReference type="NCBI Taxonomy" id="77065"/>
    <lineage>
        <taxon>Eukaryota</taxon>
        <taxon>Viridiplantae</taxon>
        <taxon>Streptophyta</taxon>
        <taxon>Embryophyta</taxon>
        <taxon>Tracheophyta</taxon>
        <taxon>Spermatophyta</taxon>
        <taxon>Magnoliopsida</taxon>
        <taxon>eudicotyledons</taxon>
        <taxon>Gunneridae</taxon>
        <taxon>Pentapetalae</taxon>
        <taxon>rosids</taxon>
        <taxon>fabids</taxon>
        <taxon>Malpighiales</taxon>
        <taxon>Salicaceae</taxon>
        <taxon>Saliceae</taxon>
        <taxon>Salix</taxon>
    </lineage>
</organism>
<reference evidence="1" key="1">
    <citation type="submission" date="2022-11" db="EMBL/GenBank/DDBJ databases">
        <authorList>
            <person name="Hyden B.L."/>
            <person name="Feng K."/>
            <person name="Yates T."/>
            <person name="Jawdy S."/>
            <person name="Smart L.B."/>
            <person name="Muchero W."/>
        </authorList>
    </citation>
    <scope>NUCLEOTIDE SEQUENCE</scope>
    <source>
        <tissue evidence="1">Shoot tip</tissue>
    </source>
</reference>
<protein>
    <submittedName>
        <fullName evidence="1">Uncharacterized protein</fullName>
    </submittedName>
</protein>
<dbReference type="AlphaFoldDB" id="A0A9Q0WGB9"/>
<reference evidence="1" key="2">
    <citation type="journal article" date="2023" name="Int. J. Mol. Sci.">
        <title>De Novo Assembly and Annotation of 11 Diverse Shrub Willow (Salix) Genomes Reveals Novel Gene Organization in Sex-Linked Regions.</title>
        <authorList>
            <person name="Hyden B."/>
            <person name="Feng K."/>
            <person name="Yates T.B."/>
            <person name="Jawdy S."/>
            <person name="Cereghino C."/>
            <person name="Smart L.B."/>
            <person name="Muchero W."/>
        </authorList>
    </citation>
    <scope>NUCLEOTIDE SEQUENCE</scope>
    <source>
        <tissue evidence="1">Shoot tip</tissue>
    </source>
</reference>
<dbReference type="Proteomes" id="UP001151532">
    <property type="component" value="Chromosome 4"/>
</dbReference>
<comment type="caution">
    <text evidence="1">The sequence shown here is derived from an EMBL/GenBank/DDBJ whole genome shotgun (WGS) entry which is preliminary data.</text>
</comment>
<gene>
    <name evidence="1" type="ORF">OIU79_022648</name>
</gene>
<dbReference type="EMBL" id="JAPFFK010000004">
    <property type="protein sequence ID" value="KAJ6766726.1"/>
    <property type="molecule type" value="Genomic_DNA"/>
</dbReference>